<dbReference type="GO" id="GO:1905515">
    <property type="term" value="P:non-motile cilium assembly"/>
    <property type="evidence" value="ECO:0007669"/>
    <property type="project" value="InterPro"/>
</dbReference>
<protein>
    <recommendedName>
        <fullName evidence="4">Centrosomal protein 126</fullName>
    </recommendedName>
</protein>
<keyword evidence="3" id="KW-1185">Reference proteome</keyword>
<evidence type="ECO:0000313" key="3">
    <source>
        <dbReference type="Proteomes" id="UP000314986"/>
    </source>
</evidence>
<evidence type="ECO:0008006" key="4">
    <source>
        <dbReference type="Google" id="ProtNLM"/>
    </source>
</evidence>
<feature type="region of interest" description="Disordered" evidence="1">
    <location>
        <begin position="313"/>
        <end position="361"/>
    </location>
</feature>
<evidence type="ECO:0000256" key="1">
    <source>
        <dbReference type="SAM" id="MobiDB-lite"/>
    </source>
</evidence>
<feature type="region of interest" description="Disordered" evidence="1">
    <location>
        <begin position="644"/>
        <end position="663"/>
    </location>
</feature>
<dbReference type="InParanoid" id="A0A4W3H978"/>
<reference evidence="3" key="1">
    <citation type="journal article" date="2006" name="Science">
        <title>Ancient noncoding elements conserved in the human genome.</title>
        <authorList>
            <person name="Venkatesh B."/>
            <person name="Kirkness E.F."/>
            <person name="Loh Y.H."/>
            <person name="Halpern A.L."/>
            <person name="Lee A.P."/>
            <person name="Johnson J."/>
            <person name="Dandona N."/>
            <person name="Viswanathan L.D."/>
            <person name="Tay A."/>
            <person name="Venter J.C."/>
            <person name="Strausberg R.L."/>
            <person name="Brenner S."/>
        </authorList>
    </citation>
    <scope>NUCLEOTIDE SEQUENCE [LARGE SCALE GENOMIC DNA]</scope>
</reference>
<reference evidence="2" key="5">
    <citation type="submission" date="2025-09" db="UniProtKB">
        <authorList>
            <consortium name="Ensembl"/>
        </authorList>
    </citation>
    <scope>IDENTIFICATION</scope>
</reference>
<dbReference type="Ensembl" id="ENSCMIT00000012007.1">
    <property type="protein sequence ID" value="ENSCMIP00000011722.1"/>
    <property type="gene ID" value="ENSCMIG00000006074.1"/>
</dbReference>
<dbReference type="GO" id="GO:0031122">
    <property type="term" value="P:cytoplasmic microtubule organization"/>
    <property type="evidence" value="ECO:0007669"/>
    <property type="project" value="InterPro"/>
</dbReference>
<feature type="compositionally biased region" description="Polar residues" evidence="1">
    <location>
        <begin position="346"/>
        <end position="357"/>
    </location>
</feature>
<feature type="compositionally biased region" description="Low complexity" evidence="1">
    <location>
        <begin position="319"/>
        <end position="330"/>
    </location>
</feature>
<proteinExistence type="predicted"/>
<reference evidence="3" key="3">
    <citation type="journal article" date="2014" name="Nature">
        <title>Elephant shark genome provides unique insights into gnathostome evolution.</title>
        <authorList>
            <consortium name="International Elephant Shark Genome Sequencing Consortium"/>
            <person name="Venkatesh B."/>
            <person name="Lee A.P."/>
            <person name="Ravi V."/>
            <person name="Maurya A.K."/>
            <person name="Lian M.M."/>
            <person name="Swann J.B."/>
            <person name="Ohta Y."/>
            <person name="Flajnik M.F."/>
            <person name="Sutoh Y."/>
            <person name="Kasahara M."/>
            <person name="Hoon S."/>
            <person name="Gangu V."/>
            <person name="Roy S.W."/>
            <person name="Irimia M."/>
            <person name="Korzh V."/>
            <person name="Kondrychyn I."/>
            <person name="Lim Z.W."/>
            <person name="Tay B.H."/>
            <person name="Tohari S."/>
            <person name="Kong K.W."/>
            <person name="Ho S."/>
            <person name="Lorente-Galdos B."/>
            <person name="Quilez J."/>
            <person name="Marques-Bonet T."/>
            <person name="Raney B.J."/>
            <person name="Ingham P.W."/>
            <person name="Tay A."/>
            <person name="Hillier L.W."/>
            <person name="Minx P."/>
            <person name="Boehm T."/>
            <person name="Wilson R.K."/>
            <person name="Brenner S."/>
            <person name="Warren W.C."/>
        </authorList>
    </citation>
    <scope>NUCLEOTIDE SEQUENCE [LARGE SCALE GENOMIC DNA]</scope>
</reference>
<sequence length="1040" mass="117688">RKGLRRDSKVGREGARALEEKCRENAEKEKKFREEVLQERKLRQQNATERFQRAHLPPSQRKQNHTDVKFDLYYCWTCFLRTADSSPNLSTPRESRNSSRYKKQLLETMSYATLVREQSGINLNIGRTRFHQELEETQRLLEEQQLSSLQKFQQKVHQISKPESLSSLDSLETGGQELVHTKPHVSITFKAENDKSSNIIRPHPPINNLFDSVSNNVNDVLKKEYVNAWIGHLVGQNGETNRSSQEIRMTDQLDLINAENGLNSNQYMLESIRKKLNGNDLNPIAALKTHQHLHSTYFPNSQIEEKIEDSCSHPVQNYSKSPVKSTSSISQTASPAGIPSKAWATPLSTPEKTTQRPSKQERLEFVQEGKTASVNILKQPSTPVLLSPRQKLGNFSQVCTERTETKNVKDGRKIHEIHLQTDTTASSTNDYLFFTSNKTIDLSRSDIKAANHGSEKAIELAPSTSLTTKSLKASKNETKNCIYEKNNLKRLKGILKKVSKYDNFLCKSRVTTTGVFGIQLASSVRDSVELAKMKEKESEPHLTKKKLRWFDEIEQTNQLKGGKLEEMESTGQIKKSELNYQTQLQSDYKTATNSNLLGHQESQFQTPVTVTALKISDTASVNQGVASFVSTGYHFTKPAWAATGVRGTNSNHSKPEKPSVPKRRTKVVCGARSAKAQIGTGATYRKGTMIHPQSVTKASKIFMFDGKIIIPHPPPKPAINKKQFQNPVATFSSGGQSQINPAGFPANTIDIYSSAMKRDMPEEHNNRGSAVVSDLWSQGEPSSAIRTFTPPCSISPGENCAKAQYLVNPNQALDQQINLRNCTRRSPVYGENGLRLDHTPTDEEITQLWNGVRCALTQRDSATATRRKYYTESANNDFKHRDFFEQRRLIPAREPVLKRQNRINNFPCLSSVSESTAQFMLAENLVKMHTPDNDILAAMEKIQTQRRAFLQHKVQHFGLSALSFEEQKLLQSLDRLNQRLQCKWNQSNKGKNCLLFEGLHCRTKLQPQFLIYCLASHVSQCCFHFSYCKMILDILLYTIL</sequence>
<reference evidence="3" key="2">
    <citation type="journal article" date="2007" name="PLoS Biol.">
        <title>Survey sequencing and comparative analysis of the elephant shark (Callorhinchus milii) genome.</title>
        <authorList>
            <person name="Venkatesh B."/>
            <person name="Kirkness E.F."/>
            <person name="Loh Y.H."/>
            <person name="Halpern A.L."/>
            <person name="Lee A.P."/>
            <person name="Johnson J."/>
            <person name="Dandona N."/>
            <person name="Viswanathan L.D."/>
            <person name="Tay A."/>
            <person name="Venter J.C."/>
            <person name="Strausberg R.L."/>
            <person name="Brenner S."/>
        </authorList>
    </citation>
    <scope>NUCLEOTIDE SEQUENCE [LARGE SCALE GENOMIC DNA]</scope>
</reference>
<dbReference type="PANTHER" id="PTHR31191">
    <property type="entry name" value="CENTROSOMAL PROTEIN CEP126"/>
    <property type="match status" value="1"/>
</dbReference>
<reference evidence="2" key="4">
    <citation type="submission" date="2025-08" db="UniProtKB">
        <authorList>
            <consortium name="Ensembl"/>
        </authorList>
    </citation>
    <scope>IDENTIFICATION</scope>
</reference>
<organism evidence="2 3">
    <name type="scientific">Callorhinchus milii</name>
    <name type="common">Ghost shark</name>
    <dbReference type="NCBI Taxonomy" id="7868"/>
    <lineage>
        <taxon>Eukaryota</taxon>
        <taxon>Metazoa</taxon>
        <taxon>Chordata</taxon>
        <taxon>Craniata</taxon>
        <taxon>Vertebrata</taxon>
        <taxon>Chondrichthyes</taxon>
        <taxon>Holocephali</taxon>
        <taxon>Chimaeriformes</taxon>
        <taxon>Callorhinchidae</taxon>
        <taxon>Callorhinchus</taxon>
    </lineage>
</organism>
<feature type="region of interest" description="Disordered" evidence="1">
    <location>
        <begin position="1"/>
        <end position="30"/>
    </location>
</feature>
<dbReference type="GO" id="GO:0097546">
    <property type="term" value="C:ciliary base"/>
    <property type="evidence" value="ECO:0007669"/>
    <property type="project" value="InterPro"/>
</dbReference>
<name>A0A4W3H978_CALMI</name>
<dbReference type="GO" id="GO:0030496">
    <property type="term" value="C:midbody"/>
    <property type="evidence" value="ECO:0007669"/>
    <property type="project" value="TreeGrafter"/>
</dbReference>
<dbReference type="Proteomes" id="UP000314986">
    <property type="component" value="Unassembled WGS sequence"/>
</dbReference>
<dbReference type="GO" id="GO:0005813">
    <property type="term" value="C:centrosome"/>
    <property type="evidence" value="ECO:0007669"/>
    <property type="project" value="InterPro"/>
</dbReference>
<accession>A0A4W3H978</accession>
<dbReference type="GO" id="GO:0007052">
    <property type="term" value="P:mitotic spindle organization"/>
    <property type="evidence" value="ECO:0007669"/>
    <property type="project" value="InterPro"/>
</dbReference>
<dbReference type="STRING" id="7868.ENSCMIP00000011722"/>
<dbReference type="AlphaFoldDB" id="A0A4W3H978"/>
<dbReference type="GeneTree" id="ENSGT00390000013786"/>
<evidence type="ECO:0000313" key="2">
    <source>
        <dbReference type="Ensembl" id="ENSCMIP00000011722.1"/>
    </source>
</evidence>
<dbReference type="OMA" id="HISKPNV"/>
<dbReference type="Pfam" id="PF15352">
    <property type="entry name" value="K1377"/>
    <property type="match status" value="1"/>
</dbReference>
<dbReference type="InterPro" id="IPR028257">
    <property type="entry name" value="CEP126"/>
</dbReference>
<dbReference type="PANTHER" id="PTHR31191:SF4">
    <property type="entry name" value="CENTROSOMAL PROTEIN OF 126 KDA"/>
    <property type="match status" value="1"/>
</dbReference>